<gene>
    <name evidence="5" type="ORF">CROQUDRAFT_44450</name>
</gene>
<evidence type="ECO:0000256" key="1">
    <source>
        <dbReference type="ARBA" id="ARBA00022574"/>
    </source>
</evidence>
<dbReference type="PROSITE" id="PS50082">
    <property type="entry name" value="WD_REPEATS_2"/>
    <property type="match status" value="2"/>
</dbReference>
<evidence type="ECO:0000256" key="4">
    <source>
        <dbReference type="SAM" id="MobiDB-lite"/>
    </source>
</evidence>
<dbReference type="InterPro" id="IPR036322">
    <property type="entry name" value="WD40_repeat_dom_sf"/>
</dbReference>
<dbReference type="InterPro" id="IPR001680">
    <property type="entry name" value="WD40_rpt"/>
</dbReference>
<comment type="caution">
    <text evidence="5">The sequence shown here is derived from an EMBL/GenBank/DDBJ whole genome shotgun (WGS) entry which is preliminary data.</text>
</comment>
<keyword evidence="6" id="KW-1185">Reference proteome</keyword>
<feature type="compositionally biased region" description="Basic and acidic residues" evidence="4">
    <location>
        <begin position="374"/>
        <end position="383"/>
    </location>
</feature>
<sequence length="383" mass="41318">MPTLTHTTTCQLTQPLATLKVLPNPPYVLQLAPLSSQQSLSWAYSTSDSNQVHILKHHPSSSNLEQGPTLTTPNAGEGRVTQLKAPTGTTNCLIAAFSCSPMVALWDLRQASSDPTLQLRGATDSPFLTCDLSASGHILACGGGTEQESRLELFDLRASPVQPLHAYTESHSDLVTAIAFHPSVDHRLLSGSADGLLATYDVRLVDEDEAVIVTGNVGASVARVRWATDGQSVWAGTDMETLSVWKAEDLGLIQDFGDIRSGDLAKPHPSWTDPMAYLIDCTPLPAFQSGYFSGSQTGEVALIEASSNQPWRLLASLRGGHNDIVRCAMIDERTGMLLTGGEDGRICLWPNVFGQDIQLMSETSESRAQPKASTKKEARYKPY</sequence>
<feature type="repeat" description="WD" evidence="3">
    <location>
        <begin position="168"/>
        <end position="203"/>
    </location>
</feature>
<dbReference type="SMART" id="SM00320">
    <property type="entry name" value="WD40"/>
    <property type="match status" value="4"/>
</dbReference>
<evidence type="ECO:0000313" key="6">
    <source>
        <dbReference type="Proteomes" id="UP000886653"/>
    </source>
</evidence>
<evidence type="ECO:0000256" key="2">
    <source>
        <dbReference type="ARBA" id="ARBA00022737"/>
    </source>
</evidence>
<feature type="compositionally biased region" description="Polar residues" evidence="4">
    <location>
        <begin position="60"/>
        <end position="74"/>
    </location>
</feature>
<evidence type="ECO:0000313" key="5">
    <source>
        <dbReference type="EMBL" id="KAG0146423.1"/>
    </source>
</evidence>
<dbReference type="Proteomes" id="UP000886653">
    <property type="component" value="Unassembled WGS sequence"/>
</dbReference>
<dbReference type="InterPro" id="IPR039328">
    <property type="entry name" value="WDR89"/>
</dbReference>
<evidence type="ECO:0000256" key="3">
    <source>
        <dbReference type="PROSITE-ProRule" id="PRU00221"/>
    </source>
</evidence>
<dbReference type="PANTHER" id="PTHR22889">
    <property type="entry name" value="WD REPEAT-CONTAINING PROTEIN 89"/>
    <property type="match status" value="1"/>
</dbReference>
<dbReference type="SUPFAM" id="SSF50978">
    <property type="entry name" value="WD40 repeat-like"/>
    <property type="match status" value="1"/>
</dbReference>
<dbReference type="EMBL" id="MU167261">
    <property type="protein sequence ID" value="KAG0146423.1"/>
    <property type="molecule type" value="Genomic_DNA"/>
</dbReference>
<dbReference type="Pfam" id="PF00400">
    <property type="entry name" value="WD40"/>
    <property type="match status" value="2"/>
</dbReference>
<dbReference type="OrthoDB" id="25131at2759"/>
<keyword evidence="1 3" id="KW-0853">WD repeat</keyword>
<feature type="region of interest" description="Disordered" evidence="4">
    <location>
        <begin position="362"/>
        <end position="383"/>
    </location>
</feature>
<protein>
    <recommendedName>
        <fullName evidence="7">WD40 repeat-like protein</fullName>
    </recommendedName>
</protein>
<dbReference type="AlphaFoldDB" id="A0A9P6TD85"/>
<reference evidence="5" key="1">
    <citation type="submission" date="2013-11" db="EMBL/GenBank/DDBJ databases">
        <title>Genome sequence of the fusiform rust pathogen reveals effectors for host alternation and coevolution with pine.</title>
        <authorList>
            <consortium name="DOE Joint Genome Institute"/>
            <person name="Smith K."/>
            <person name="Pendleton A."/>
            <person name="Kubisiak T."/>
            <person name="Anderson C."/>
            <person name="Salamov A."/>
            <person name="Aerts A."/>
            <person name="Riley R."/>
            <person name="Clum A."/>
            <person name="Lindquist E."/>
            <person name="Ence D."/>
            <person name="Campbell M."/>
            <person name="Kronenberg Z."/>
            <person name="Feau N."/>
            <person name="Dhillon B."/>
            <person name="Hamelin R."/>
            <person name="Burleigh J."/>
            <person name="Smith J."/>
            <person name="Yandell M."/>
            <person name="Nelson C."/>
            <person name="Grigoriev I."/>
            <person name="Davis J."/>
        </authorList>
    </citation>
    <scope>NUCLEOTIDE SEQUENCE</scope>
    <source>
        <strain evidence="5">G11</strain>
    </source>
</reference>
<name>A0A9P6TD85_9BASI</name>
<evidence type="ECO:0008006" key="7">
    <source>
        <dbReference type="Google" id="ProtNLM"/>
    </source>
</evidence>
<dbReference type="PANTHER" id="PTHR22889:SF0">
    <property type="entry name" value="WD REPEAT-CONTAINING PROTEIN 89"/>
    <property type="match status" value="1"/>
</dbReference>
<proteinExistence type="predicted"/>
<feature type="region of interest" description="Disordered" evidence="4">
    <location>
        <begin position="58"/>
        <end position="78"/>
    </location>
</feature>
<keyword evidence="2" id="KW-0677">Repeat</keyword>
<organism evidence="5 6">
    <name type="scientific">Cronartium quercuum f. sp. fusiforme G11</name>
    <dbReference type="NCBI Taxonomy" id="708437"/>
    <lineage>
        <taxon>Eukaryota</taxon>
        <taxon>Fungi</taxon>
        <taxon>Dikarya</taxon>
        <taxon>Basidiomycota</taxon>
        <taxon>Pucciniomycotina</taxon>
        <taxon>Pucciniomycetes</taxon>
        <taxon>Pucciniales</taxon>
        <taxon>Coleosporiaceae</taxon>
        <taxon>Cronartium</taxon>
    </lineage>
</organism>
<accession>A0A9P6TD85</accession>
<dbReference type="InterPro" id="IPR015943">
    <property type="entry name" value="WD40/YVTN_repeat-like_dom_sf"/>
</dbReference>
<dbReference type="Gene3D" id="2.130.10.10">
    <property type="entry name" value="YVTN repeat-like/Quinoprotein amine dehydrogenase"/>
    <property type="match status" value="2"/>
</dbReference>
<feature type="repeat" description="WD" evidence="3">
    <location>
        <begin position="318"/>
        <end position="349"/>
    </location>
</feature>